<protein>
    <recommendedName>
        <fullName evidence="4">Secreted protein</fullName>
    </recommendedName>
</protein>
<keyword evidence="1" id="KW-0732">Signal</keyword>
<dbReference type="RefSeq" id="WP_187561815.1">
    <property type="nucleotide sequence ID" value="NZ_JACGWS010000004.1"/>
</dbReference>
<evidence type="ECO:0000313" key="2">
    <source>
        <dbReference type="EMBL" id="MBC8754767.1"/>
    </source>
</evidence>
<organism evidence="2 3">
    <name type="scientific">Kordia aestuariivivens</name>
    <dbReference type="NCBI Taxonomy" id="2759037"/>
    <lineage>
        <taxon>Bacteria</taxon>
        <taxon>Pseudomonadati</taxon>
        <taxon>Bacteroidota</taxon>
        <taxon>Flavobacteriia</taxon>
        <taxon>Flavobacteriales</taxon>
        <taxon>Flavobacteriaceae</taxon>
        <taxon>Kordia</taxon>
    </lineage>
</organism>
<dbReference type="Proteomes" id="UP000619238">
    <property type="component" value="Unassembled WGS sequence"/>
</dbReference>
<feature type="chain" id="PRO_5045440570" description="Secreted protein" evidence="1">
    <location>
        <begin position="20"/>
        <end position="76"/>
    </location>
</feature>
<evidence type="ECO:0008006" key="4">
    <source>
        <dbReference type="Google" id="ProtNLM"/>
    </source>
</evidence>
<sequence>MKNLFFALAFMLIGSFTFANNNTTTEVLNTNTIELTEVTTQEVATDVIVVITIIDYYDQDGEYLGSDVYIDVYIFE</sequence>
<gene>
    <name evidence="2" type="ORF">H2O64_08800</name>
</gene>
<reference evidence="2 3" key="1">
    <citation type="submission" date="2020-07" db="EMBL/GenBank/DDBJ databases">
        <title>Description of Kordia aestuariivivens sp. nov., isolated from a tidal flat.</title>
        <authorList>
            <person name="Park S."/>
            <person name="Yoon J.-H."/>
        </authorList>
    </citation>
    <scope>NUCLEOTIDE SEQUENCE [LARGE SCALE GENOMIC DNA]</scope>
    <source>
        <strain evidence="2 3">YSTF-M3</strain>
    </source>
</reference>
<name>A0ABR7Q872_9FLAO</name>
<evidence type="ECO:0000313" key="3">
    <source>
        <dbReference type="Proteomes" id="UP000619238"/>
    </source>
</evidence>
<comment type="caution">
    <text evidence="2">The sequence shown here is derived from an EMBL/GenBank/DDBJ whole genome shotgun (WGS) entry which is preliminary data.</text>
</comment>
<keyword evidence="3" id="KW-1185">Reference proteome</keyword>
<dbReference type="EMBL" id="JACGWS010000004">
    <property type="protein sequence ID" value="MBC8754767.1"/>
    <property type="molecule type" value="Genomic_DNA"/>
</dbReference>
<feature type="signal peptide" evidence="1">
    <location>
        <begin position="1"/>
        <end position="19"/>
    </location>
</feature>
<proteinExistence type="predicted"/>
<evidence type="ECO:0000256" key="1">
    <source>
        <dbReference type="SAM" id="SignalP"/>
    </source>
</evidence>
<accession>A0ABR7Q872</accession>